<keyword evidence="1" id="KW-1133">Transmembrane helix</keyword>
<dbReference type="AlphaFoldDB" id="A0A8J3NW14"/>
<dbReference type="RefSeq" id="WP_191844104.1">
    <property type="nucleotide sequence ID" value="NZ_BAAALB010000044.1"/>
</dbReference>
<comment type="caution">
    <text evidence="2">The sequence shown here is derived from an EMBL/GenBank/DDBJ whole genome shotgun (WGS) entry which is preliminary data.</text>
</comment>
<gene>
    <name evidence="2" type="ORF">Cch02nite_63590</name>
</gene>
<feature type="transmembrane region" description="Helical" evidence="1">
    <location>
        <begin position="77"/>
        <end position="99"/>
    </location>
</feature>
<reference evidence="2 3" key="1">
    <citation type="submission" date="2021-01" db="EMBL/GenBank/DDBJ databases">
        <title>Whole genome shotgun sequence of Catellatospora chokoriensis NBRC 107358.</title>
        <authorList>
            <person name="Komaki H."/>
            <person name="Tamura T."/>
        </authorList>
    </citation>
    <scope>NUCLEOTIDE SEQUENCE [LARGE SCALE GENOMIC DNA]</scope>
    <source>
        <strain evidence="2 3">NBRC 107358</strain>
    </source>
</reference>
<proteinExistence type="predicted"/>
<accession>A0A8J3NW14</accession>
<evidence type="ECO:0000313" key="2">
    <source>
        <dbReference type="EMBL" id="GIF92915.1"/>
    </source>
</evidence>
<protein>
    <submittedName>
        <fullName evidence="2">Uncharacterized protein</fullName>
    </submittedName>
</protein>
<keyword evidence="1" id="KW-0812">Transmembrane</keyword>
<name>A0A8J3NW14_9ACTN</name>
<evidence type="ECO:0000313" key="3">
    <source>
        <dbReference type="Proteomes" id="UP000619293"/>
    </source>
</evidence>
<dbReference type="EMBL" id="BONG01000053">
    <property type="protein sequence ID" value="GIF92915.1"/>
    <property type="molecule type" value="Genomic_DNA"/>
</dbReference>
<dbReference type="Proteomes" id="UP000619293">
    <property type="component" value="Unassembled WGS sequence"/>
</dbReference>
<sequence length="202" mass="21490">MAVETRTPLLMLTADLGELPGLDETAAYLSAFNTVGAQAIETAAGGRVVFVPRSGRGLARSAQLRVVRLRMESPLEAIVTAASGSLGPLAYIAGGWLIVERVVRLIMEWQNHRAALGKSLDVGGIDPATPGALMVPMQFATSDRTEDVPDDADYPEQFEGADGETPISLLRSTRNSLTSTGISSAVRTLASRRVIRVEILDD</sequence>
<keyword evidence="3" id="KW-1185">Reference proteome</keyword>
<keyword evidence="1" id="KW-0472">Membrane</keyword>
<evidence type="ECO:0000256" key="1">
    <source>
        <dbReference type="SAM" id="Phobius"/>
    </source>
</evidence>
<organism evidence="2 3">
    <name type="scientific">Catellatospora chokoriensis</name>
    <dbReference type="NCBI Taxonomy" id="310353"/>
    <lineage>
        <taxon>Bacteria</taxon>
        <taxon>Bacillati</taxon>
        <taxon>Actinomycetota</taxon>
        <taxon>Actinomycetes</taxon>
        <taxon>Micromonosporales</taxon>
        <taxon>Micromonosporaceae</taxon>
        <taxon>Catellatospora</taxon>
    </lineage>
</organism>